<protein>
    <recommendedName>
        <fullName evidence="2">Two component regulator three Y domain-containing protein</fullName>
    </recommendedName>
</protein>
<reference evidence="1" key="1">
    <citation type="submission" date="2018-05" db="EMBL/GenBank/DDBJ databases">
        <authorList>
            <person name="Lanie J.A."/>
            <person name="Ng W.-L."/>
            <person name="Kazmierczak K.M."/>
            <person name="Andrzejewski T.M."/>
            <person name="Davidsen T.M."/>
            <person name="Wayne K.J."/>
            <person name="Tettelin H."/>
            <person name="Glass J.I."/>
            <person name="Rusch D."/>
            <person name="Podicherti R."/>
            <person name="Tsui H.-C.T."/>
            <person name="Winkler M.E."/>
        </authorList>
    </citation>
    <scope>NUCLEOTIDE SEQUENCE</scope>
</reference>
<evidence type="ECO:0000313" key="1">
    <source>
        <dbReference type="EMBL" id="SVB26136.1"/>
    </source>
</evidence>
<evidence type="ECO:0008006" key="2">
    <source>
        <dbReference type="Google" id="ProtNLM"/>
    </source>
</evidence>
<dbReference type="Gene3D" id="2.130.10.10">
    <property type="entry name" value="YVTN repeat-like/Quinoprotein amine dehydrogenase"/>
    <property type="match status" value="2"/>
</dbReference>
<proteinExistence type="predicted"/>
<dbReference type="AlphaFoldDB" id="A0A382CJ30"/>
<organism evidence="1">
    <name type="scientific">marine metagenome</name>
    <dbReference type="NCBI Taxonomy" id="408172"/>
    <lineage>
        <taxon>unclassified sequences</taxon>
        <taxon>metagenomes</taxon>
        <taxon>ecological metagenomes</taxon>
    </lineage>
</organism>
<dbReference type="InterPro" id="IPR011047">
    <property type="entry name" value="Quinoprotein_ADH-like_sf"/>
</dbReference>
<gene>
    <name evidence="1" type="ORF">METZ01_LOCUS178990</name>
</gene>
<dbReference type="EMBL" id="UINC01034771">
    <property type="protein sequence ID" value="SVB26136.1"/>
    <property type="molecule type" value="Genomic_DNA"/>
</dbReference>
<dbReference type="SUPFAM" id="SSF50998">
    <property type="entry name" value="Quinoprotein alcohol dehydrogenase-like"/>
    <property type="match status" value="1"/>
</dbReference>
<dbReference type="SUPFAM" id="SSF63829">
    <property type="entry name" value="Calcium-dependent phosphotriesterase"/>
    <property type="match status" value="1"/>
</dbReference>
<feature type="non-terminal residue" evidence="1">
    <location>
        <position position="645"/>
    </location>
</feature>
<dbReference type="InterPro" id="IPR015943">
    <property type="entry name" value="WD40/YVTN_repeat-like_dom_sf"/>
</dbReference>
<sequence>FVFLLLSVVAGAIGQNFEKITPPGITSERILSVARDSLGYMWLGTDEGLNRFDGIRITNYRSNIFDTTTISSNRVWDIFVDNKNNVWVLNDRGVDLYNRTNNDFIRFKTNSRPLHLLDIGDSLIVTTRQSGLIVIDKKTMTTSLFSFDPLDPMSISSSRFSDAQTSPVSVKKNMAWVGTTNGLNKVNFSTKSAKRFYKEKSELVQRDTILTVLELENELLIGSSAGVVAHNEKNGETKQVINHHINAIVSTHQDGTIMALGKRKSILLDKDKNTLSAIKHTTPKTEVLYLGGNQYILWSKEDVEIIMIEQENDRWLWERGSSPVIPEEILVDPESNIWIASKDGLFVGSNTETPTSFVKHNKQKSKSLFTKTVNHHLIYIDGEVFQTRKSKIKKAYQINDPPIKDELMGMFVTPAGATFLFNKNIYHASNGKTQKLATLNGDINTISANQNYLLASIKNSGIVSVSLSSREIYDYRENRLIMKDFPTGASSIYLDSTSAWIGSEESGLYEYDMSRLEKPKLVKHYVYNSDDPQSFASSSVSCLQPQNGRIFIGTNGDGIFQHLGNEKFDKITFEDGLPSNNIISLAPSSDSLLWALTKEGVSLINHISGEVKNLSNEEGLETFVESENSLVSTQNGNAMILGPGG</sequence>
<feature type="non-terminal residue" evidence="1">
    <location>
        <position position="1"/>
    </location>
</feature>
<name>A0A382CJ30_9ZZZZ</name>
<accession>A0A382CJ30</accession>